<evidence type="ECO:0000259" key="5">
    <source>
        <dbReference type="Pfam" id="PF00535"/>
    </source>
</evidence>
<keyword evidence="3 6" id="KW-0808">Transferase</keyword>
<dbReference type="SUPFAM" id="SSF53448">
    <property type="entry name" value="Nucleotide-diphospho-sugar transferases"/>
    <property type="match status" value="1"/>
</dbReference>
<dbReference type="OrthoDB" id="9816564at2"/>
<accession>A0A158JC13</accession>
<keyword evidence="7" id="KW-1185">Reference proteome</keyword>
<dbReference type="EMBL" id="FCOM02000015">
    <property type="protein sequence ID" value="SAL66472.1"/>
    <property type="molecule type" value="Genomic_DNA"/>
</dbReference>
<name>A0A158JC13_9BURK</name>
<keyword evidence="4" id="KW-1133">Transmembrane helix</keyword>
<dbReference type="AlphaFoldDB" id="A0A158JC13"/>
<evidence type="ECO:0000256" key="2">
    <source>
        <dbReference type="ARBA" id="ARBA00022676"/>
    </source>
</evidence>
<protein>
    <submittedName>
        <fullName evidence="6">Glycosyl transferase</fullName>
    </submittedName>
</protein>
<dbReference type="PANTHER" id="PTHR43179:SF12">
    <property type="entry name" value="GALACTOFURANOSYLTRANSFERASE GLFT2"/>
    <property type="match status" value="1"/>
</dbReference>
<evidence type="ECO:0000256" key="1">
    <source>
        <dbReference type="ARBA" id="ARBA00006739"/>
    </source>
</evidence>
<dbReference type="GO" id="GO:0016757">
    <property type="term" value="F:glycosyltransferase activity"/>
    <property type="evidence" value="ECO:0007669"/>
    <property type="project" value="UniProtKB-KW"/>
</dbReference>
<evidence type="ECO:0000256" key="3">
    <source>
        <dbReference type="ARBA" id="ARBA00022679"/>
    </source>
</evidence>
<dbReference type="InterPro" id="IPR001173">
    <property type="entry name" value="Glyco_trans_2-like"/>
</dbReference>
<feature type="transmembrane region" description="Helical" evidence="4">
    <location>
        <begin position="257"/>
        <end position="281"/>
    </location>
</feature>
<comment type="caution">
    <text evidence="6">The sequence shown here is derived from an EMBL/GenBank/DDBJ whole genome shotgun (WGS) entry which is preliminary data.</text>
</comment>
<dbReference type="PANTHER" id="PTHR43179">
    <property type="entry name" value="RHAMNOSYLTRANSFERASE WBBL"/>
    <property type="match status" value="1"/>
</dbReference>
<gene>
    <name evidence="6" type="ORF">AWB74_03728</name>
</gene>
<organism evidence="6 7">
    <name type="scientific">Caballeronia arvi</name>
    <dbReference type="NCBI Taxonomy" id="1777135"/>
    <lineage>
        <taxon>Bacteria</taxon>
        <taxon>Pseudomonadati</taxon>
        <taxon>Pseudomonadota</taxon>
        <taxon>Betaproteobacteria</taxon>
        <taxon>Burkholderiales</taxon>
        <taxon>Burkholderiaceae</taxon>
        <taxon>Caballeronia</taxon>
    </lineage>
</organism>
<keyword evidence="2" id="KW-0328">Glycosyltransferase</keyword>
<evidence type="ECO:0000256" key="4">
    <source>
        <dbReference type="SAM" id="Phobius"/>
    </source>
</evidence>
<proteinExistence type="inferred from homology"/>
<dbReference type="InterPro" id="IPR029044">
    <property type="entry name" value="Nucleotide-diphossugar_trans"/>
</dbReference>
<keyword evidence="4" id="KW-0472">Membrane</keyword>
<feature type="domain" description="Glycosyltransferase 2-like" evidence="5">
    <location>
        <begin position="19"/>
        <end position="186"/>
    </location>
</feature>
<comment type="similarity">
    <text evidence="1">Belongs to the glycosyltransferase 2 family.</text>
</comment>
<dbReference type="Gene3D" id="3.90.550.10">
    <property type="entry name" value="Spore Coat Polysaccharide Biosynthesis Protein SpsA, Chain A"/>
    <property type="match status" value="1"/>
</dbReference>
<dbReference type="Proteomes" id="UP000055019">
    <property type="component" value="Unassembled WGS sequence"/>
</dbReference>
<evidence type="ECO:0000313" key="6">
    <source>
        <dbReference type="EMBL" id="SAL66472.1"/>
    </source>
</evidence>
<evidence type="ECO:0000313" key="7">
    <source>
        <dbReference type="Proteomes" id="UP000055019"/>
    </source>
</evidence>
<dbReference type="RefSeq" id="WP_061148208.1">
    <property type="nucleotide sequence ID" value="NZ_FCOM02000015.1"/>
</dbReference>
<keyword evidence="4" id="KW-0812">Transmembrane</keyword>
<sequence length="341" mass="38165">MTTTGATRGAASRDAKVGVAIVNWNAQDMLDGALEALARQTVKPHRVVVLDNASKAFRASPVAPENTHYERLDYNSGFARGNNLAVHLLGDCDWIALVNPDAFLAQDWIERMLQAANDEPGYAFFAGKTLIAADPTLLDGAGDVYHASGLVWRRGYRQPDRDVGERCEVFGPCAATAMYERRAFDAVEGFDEDFFCYVEDVDLAFRLRLAGYRCLYVPEATALHVGSGTTGGQHSEFAVYHGHRNLAWAYVKNMPGVWFWVFLPWHLVMSIAACATFALHGQARTVLRAKRDALRGLPAMWKKRAQIQRTRVIRPFKVLRVMSMTLSPWMRRRTAARGRQQ</sequence>
<dbReference type="Pfam" id="PF00535">
    <property type="entry name" value="Glycos_transf_2"/>
    <property type="match status" value="1"/>
</dbReference>
<reference evidence="6" key="1">
    <citation type="submission" date="2016-01" db="EMBL/GenBank/DDBJ databases">
        <authorList>
            <person name="Peeters C."/>
        </authorList>
    </citation>
    <scope>NUCLEOTIDE SEQUENCE [LARGE SCALE GENOMIC DNA]</scope>
    <source>
        <strain evidence="6">LMG 29317</strain>
    </source>
</reference>
<dbReference type="CDD" id="cd04186">
    <property type="entry name" value="GT_2_like_c"/>
    <property type="match status" value="1"/>
</dbReference>